<accession>A0A0M8ZZ04</accession>
<sequence length="41" mass="4839">MDFESGGFELQNELKKHREMDNFEEYIGSLILSFKNIKSTI</sequence>
<keyword evidence="2" id="KW-1185">Reference proteome</keyword>
<reference evidence="1 2" key="1">
    <citation type="submission" date="2015-07" db="EMBL/GenBank/DDBJ databases">
        <title>The genome of Melipona quadrifasciata.</title>
        <authorList>
            <person name="Pan H."/>
            <person name="Kapheim K."/>
        </authorList>
    </citation>
    <scope>NUCLEOTIDE SEQUENCE [LARGE SCALE GENOMIC DNA]</scope>
    <source>
        <strain evidence="1">0111107301</strain>
        <tissue evidence="1">Whole body</tissue>
    </source>
</reference>
<evidence type="ECO:0000313" key="2">
    <source>
        <dbReference type="Proteomes" id="UP000053105"/>
    </source>
</evidence>
<dbReference type="Proteomes" id="UP000053105">
    <property type="component" value="Unassembled WGS sequence"/>
</dbReference>
<protein>
    <submittedName>
        <fullName evidence="1">Uncharacterized protein</fullName>
    </submittedName>
</protein>
<organism evidence="1 2">
    <name type="scientific">Melipona quadrifasciata</name>
    <dbReference type="NCBI Taxonomy" id="166423"/>
    <lineage>
        <taxon>Eukaryota</taxon>
        <taxon>Metazoa</taxon>
        <taxon>Ecdysozoa</taxon>
        <taxon>Arthropoda</taxon>
        <taxon>Hexapoda</taxon>
        <taxon>Insecta</taxon>
        <taxon>Pterygota</taxon>
        <taxon>Neoptera</taxon>
        <taxon>Endopterygota</taxon>
        <taxon>Hymenoptera</taxon>
        <taxon>Apocrita</taxon>
        <taxon>Aculeata</taxon>
        <taxon>Apoidea</taxon>
        <taxon>Anthophila</taxon>
        <taxon>Apidae</taxon>
        <taxon>Melipona</taxon>
    </lineage>
</organism>
<dbReference type="EMBL" id="KQ435821">
    <property type="protein sequence ID" value="KOX72459.1"/>
    <property type="molecule type" value="Genomic_DNA"/>
</dbReference>
<proteinExistence type="predicted"/>
<name>A0A0M8ZZ04_9HYME</name>
<gene>
    <name evidence="1" type="ORF">WN51_01559</name>
</gene>
<evidence type="ECO:0000313" key="1">
    <source>
        <dbReference type="EMBL" id="KOX72459.1"/>
    </source>
</evidence>
<dbReference type="AlphaFoldDB" id="A0A0M8ZZ04"/>